<dbReference type="GO" id="GO:0006974">
    <property type="term" value="P:DNA damage response"/>
    <property type="evidence" value="ECO:0007669"/>
    <property type="project" value="UniProtKB-KW"/>
</dbReference>
<keyword evidence="4" id="KW-0227">DNA damage</keyword>
<dbReference type="OrthoDB" id="3361892at2759"/>
<keyword evidence="11" id="KW-1185">Reference proteome</keyword>
<evidence type="ECO:0000256" key="7">
    <source>
        <dbReference type="ARBA" id="ARBA00023163"/>
    </source>
</evidence>
<evidence type="ECO:0000313" key="10">
    <source>
        <dbReference type="EMBL" id="OAD00590.1"/>
    </source>
</evidence>
<keyword evidence="5" id="KW-0007">Acetylation</keyword>
<dbReference type="STRING" id="747725.A0A162QBQ9"/>
<evidence type="ECO:0000256" key="9">
    <source>
        <dbReference type="ARBA" id="ARBA00048940"/>
    </source>
</evidence>
<organism evidence="10 11">
    <name type="scientific">Mucor lusitanicus CBS 277.49</name>
    <dbReference type="NCBI Taxonomy" id="747725"/>
    <lineage>
        <taxon>Eukaryota</taxon>
        <taxon>Fungi</taxon>
        <taxon>Fungi incertae sedis</taxon>
        <taxon>Mucoromycota</taxon>
        <taxon>Mucoromycotina</taxon>
        <taxon>Mucoromycetes</taxon>
        <taxon>Mucorales</taxon>
        <taxon>Mucorineae</taxon>
        <taxon>Mucoraceae</taxon>
        <taxon>Mucor</taxon>
    </lineage>
</organism>
<comment type="catalytic activity">
    <reaction evidence="9">
        <text>L-lysyl-[histone] + acetyl-CoA = N(6)-acetyl-L-lysyl-[histone] + CoA + H(+)</text>
        <dbReference type="Rhea" id="RHEA:21992"/>
        <dbReference type="Rhea" id="RHEA-COMP:9845"/>
        <dbReference type="Rhea" id="RHEA-COMP:11338"/>
        <dbReference type="ChEBI" id="CHEBI:15378"/>
        <dbReference type="ChEBI" id="CHEBI:29969"/>
        <dbReference type="ChEBI" id="CHEBI:57287"/>
        <dbReference type="ChEBI" id="CHEBI:57288"/>
        <dbReference type="ChEBI" id="CHEBI:61930"/>
        <dbReference type="EC" id="2.3.1.48"/>
    </reaction>
    <physiologicalReaction direction="left-to-right" evidence="9">
        <dbReference type="Rhea" id="RHEA:21993"/>
    </physiologicalReaction>
</comment>
<dbReference type="VEuPathDB" id="FungiDB:MUCCIDRAFT_166362"/>
<dbReference type="AlphaFoldDB" id="A0A162QBQ9"/>
<dbReference type="EC" id="2.3.1.48" evidence="2"/>
<dbReference type="PANTHER" id="PTHR31571">
    <property type="entry name" value="ALTERED INHERITANCE OF MITOCHONDRIA PROTEIN 6"/>
    <property type="match status" value="1"/>
</dbReference>
<dbReference type="EMBL" id="AMYB01000007">
    <property type="protein sequence ID" value="OAD00590.1"/>
    <property type="molecule type" value="Genomic_DNA"/>
</dbReference>
<protein>
    <recommendedName>
        <fullName evidence="2">histone acetyltransferase</fullName>
        <ecNumber evidence="2">2.3.1.48</ecNumber>
    </recommendedName>
</protein>
<dbReference type="GO" id="GO:0005634">
    <property type="term" value="C:nucleus"/>
    <property type="evidence" value="ECO:0007669"/>
    <property type="project" value="UniProtKB-SubCell"/>
</dbReference>
<keyword evidence="6" id="KW-0805">Transcription regulation</keyword>
<dbReference type="PANTHER" id="PTHR31571:SF2">
    <property type="entry name" value="HISTONE ACETYLTRANSFERASE RTT109"/>
    <property type="match status" value="1"/>
</dbReference>
<gene>
    <name evidence="10" type="ORF">MUCCIDRAFT_166362</name>
</gene>
<dbReference type="SMART" id="SM01250">
    <property type="entry name" value="KAT11"/>
    <property type="match status" value="1"/>
</dbReference>
<evidence type="ECO:0000256" key="5">
    <source>
        <dbReference type="ARBA" id="ARBA00022990"/>
    </source>
</evidence>
<sequence length="358" mass="39866">MSFESSLKKSLETIGGGATFQIHDIKSSVFKCASPLIKTHKGDTYCQHRLILVSTANEGFLTGLETYEYVLSLPESSDKRVIYISKVDTTSSWKKYQGLTARVVQSYISSLPKSSSIFVFARAQPQYLFAKSAENKAKSVLDDRQLVSWWLSVFNKLSVQCEGWWSVPGIDDSNSALIEIGAKKRGWTPSENVKWTYGTSYASDAIAEQVIPRFDDDAKSRLLKSTKEQDMTVQDFWSILSFGEECGSGKITGFFEVRLVDELLSADIVDSTATTVKNRDFTVFWNKFMSLDFHSDEASIESAKSTMQCIKDMFPGLQPINVESKAATGTNILANNTSADKRPAINMLSGGFIKRKKV</sequence>
<evidence type="ECO:0000256" key="1">
    <source>
        <dbReference type="ARBA" id="ARBA00004123"/>
    </source>
</evidence>
<dbReference type="InterPro" id="IPR013178">
    <property type="entry name" value="Histone_AcTrfase_Rtt109/CBP"/>
</dbReference>
<evidence type="ECO:0000256" key="8">
    <source>
        <dbReference type="ARBA" id="ARBA00023242"/>
    </source>
</evidence>
<evidence type="ECO:0000256" key="2">
    <source>
        <dbReference type="ARBA" id="ARBA00013184"/>
    </source>
</evidence>
<dbReference type="InterPro" id="IPR051236">
    <property type="entry name" value="HAT_RTT109-like"/>
</dbReference>
<reference evidence="10 11" key="1">
    <citation type="submission" date="2015-06" db="EMBL/GenBank/DDBJ databases">
        <title>Expansion of signal transduction pathways in fungi by whole-genome duplication.</title>
        <authorList>
            <consortium name="DOE Joint Genome Institute"/>
            <person name="Corrochano L.M."/>
            <person name="Kuo A."/>
            <person name="Marcet-Houben M."/>
            <person name="Polaino S."/>
            <person name="Salamov A."/>
            <person name="Villalobos J.M."/>
            <person name="Alvarez M.I."/>
            <person name="Avalos J."/>
            <person name="Benito E.P."/>
            <person name="Benoit I."/>
            <person name="Burger G."/>
            <person name="Camino L.P."/>
            <person name="Canovas D."/>
            <person name="Cerda-Olmedo E."/>
            <person name="Cheng J.-F."/>
            <person name="Dominguez A."/>
            <person name="Elias M."/>
            <person name="Eslava A.P."/>
            <person name="Glaser F."/>
            <person name="Grimwood J."/>
            <person name="Gutierrez G."/>
            <person name="Heitman J."/>
            <person name="Henrissat B."/>
            <person name="Iturriaga E.A."/>
            <person name="Lang B.F."/>
            <person name="Lavin J.L."/>
            <person name="Lee S."/>
            <person name="Li W."/>
            <person name="Lindquist E."/>
            <person name="Lopez-Garcia S."/>
            <person name="Luque E.M."/>
            <person name="Marcos A.T."/>
            <person name="Martin J."/>
            <person name="Mccluskey K."/>
            <person name="Medina H.R."/>
            <person name="Miralles-Duran A."/>
            <person name="Miyazaki A."/>
            <person name="Munoz-Torres E."/>
            <person name="Oguiza J.A."/>
            <person name="Ohm R."/>
            <person name="Olmedo M."/>
            <person name="Orejas M."/>
            <person name="Ortiz-Castellanos L."/>
            <person name="Pisabarro A.G."/>
            <person name="Rodriguez-Romero J."/>
            <person name="Ruiz-Herrera J."/>
            <person name="Ruiz-Vazquez R."/>
            <person name="Sanz C."/>
            <person name="Schackwitz W."/>
            <person name="Schmutz J."/>
            <person name="Shahriari M."/>
            <person name="Shelest E."/>
            <person name="Silva-Franco F."/>
            <person name="Soanes D."/>
            <person name="Syed K."/>
            <person name="Tagua V.G."/>
            <person name="Talbot N.J."/>
            <person name="Thon M."/>
            <person name="De Vries R.P."/>
            <person name="Wiebenga A."/>
            <person name="Yadav J.S."/>
            <person name="Braun E.L."/>
            <person name="Baker S."/>
            <person name="Garre V."/>
            <person name="Horwitz B."/>
            <person name="Torres-Martinez S."/>
            <person name="Idnurm A."/>
            <person name="Herrera-Estrella A."/>
            <person name="Gabaldon T."/>
            <person name="Grigoriev I.V."/>
        </authorList>
    </citation>
    <scope>NUCLEOTIDE SEQUENCE [LARGE SCALE GENOMIC DNA]</scope>
    <source>
        <strain evidence="10 11">CBS 277.49</strain>
    </source>
</reference>
<dbReference type="Proteomes" id="UP000077051">
    <property type="component" value="Unassembled WGS sequence"/>
</dbReference>
<name>A0A162QBQ9_MUCCL</name>
<keyword evidence="3" id="KW-0808">Transferase</keyword>
<keyword evidence="7" id="KW-0804">Transcription</keyword>
<evidence type="ECO:0000313" key="11">
    <source>
        <dbReference type="Proteomes" id="UP000077051"/>
    </source>
</evidence>
<comment type="caution">
    <text evidence="10">The sequence shown here is derived from an EMBL/GenBank/DDBJ whole genome shotgun (WGS) entry which is preliminary data.</text>
</comment>
<accession>A0A162QBQ9</accession>
<dbReference type="GO" id="GO:0006355">
    <property type="term" value="P:regulation of DNA-templated transcription"/>
    <property type="evidence" value="ECO:0007669"/>
    <property type="project" value="InterPro"/>
</dbReference>
<evidence type="ECO:0000256" key="3">
    <source>
        <dbReference type="ARBA" id="ARBA00022679"/>
    </source>
</evidence>
<evidence type="ECO:0000256" key="6">
    <source>
        <dbReference type="ARBA" id="ARBA00023015"/>
    </source>
</evidence>
<dbReference type="Pfam" id="PF08214">
    <property type="entry name" value="HAT_KAT11"/>
    <property type="match status" value="1"/>
</dbReference>
<dbReference type="InterPro" id="IPR016849">
    <property type="entry name" value="Rtt109"/>
</dbReference>
<dbReference type="PROSITE" id="PS51728">
    <property type="entry name" value="RTT109_HAT"/>
    <property type="match status" value="1"/>
</dbReference>
<proteinExistence type="predicted"/>
<comment type="subcellular location">
    <subcellularLocation>
        <location evidence="1">Nucleus</location>
    </subcellularLocation>
</comment>
<evidence type="ECO:0000256" key="4">
    <source>
        <dbReference type="ARBA" id="ARBA00022763"/>
    </source>
</evidence>
<keyword evidence="8" id="KW-0539">Nucleus</keyword>
<dbReference type="GO" id="GO:0032931">
    <property type="term" value="F:histone H3K56 acetyltransferase activity"/>
    <property type="evidence" value="ECO:0007669"/>
    <property type="project" value="TreeGrafter"/>
</dbReference>